<dbReference type="EMBL" id="JAVRFJ010000012">
    <property type="protein sequence ID" value="MDT0568818.1"/>
    <property type="molecule type" value="Genomic_DNA"/>
</dbReference>
<dbReference type="Proteomes" id="UP001180737">
    <property type="component" value="Unassembled WGS sequence"/>
</dbReference>
<keyword evidence="1" id="KW-0732">Signal</keyword>
<protein>
    <recommendedName>
        <fullName evidence="4">Secreted protein</fullName>
    </recommendedName>
</protein>
<organism evidence="2 3">
    <name type="scientific">Streptomyces gottesmaniae</name>
    <dbReference type="NCBI Taxonomy" id="3075518"/>
    <lineage>
        <taxon>Bacteria</taxon>
        <taxon>Bacillati</taxon>
        <taxon>Actinomycetota</taxon>
        <taxon>Actinomycetes</taxon>
        <taxon>Kitasatosporales</taxon>
        <taxon>Streptomycetaceae</taxon>
        <taxon>Streptomyces</taxon>
    </lineage>
</organism>
<feature type="chain" id="PRO_5045843273" description="Secreted protein" evidence="1">
    <location>
        <begin position="28"/>
        <end position="186"/>
    </location>
</feature>
<evidence type="ECO:0000256" key="1">
    <source>
        <dbReference type="SAM" id="SignalP"/>
    </source>
</evidence>
<reference evidence="2" key="1">
    <citation type="submission" date="2024-05" db="EMBL/GenBank/DDBJ databases">
        <title>30 novel species of actinomycetes from the DSMZ collection.</title>
        <authorList>
            <person name="Nouioui I."/>
        </authorList>
    </citation>
    <scope>NUCLEOTIDE SEQUENCE</scope>
    <source>
        <strain evidence="2">DSM 3412</strain>
    </source>
</reference>
<keyword evidence="3" id="KW-1185">Reference proteome</keyword>
<gene>
    <name evidence="2" type="ORF">RM704_15290</name>
</gene>
<sequence length="186" mass="18932">MRSRFRLSFALVAAVALGSLGVESAHAQNDGSLVSLLDGASTKLLGNSALPLLNSPSVVLACFPSGQTGTNNHFNGTQNVHCSQSATQTDSGGGNGGGGITGYEVINAGTFDLAAGESDSAAGFCPEGKRPLSGGAQVDGGVGDNLRLNYSYPHQIDPREWVVGVTNEGDSSVQGRFFVICANVAE</sequence>
<evidence type="ECO:0000313" key="2">
    <source>
        <dbReference type="EMBL" id="MDT0568818.1"/>
    </source>
</evidence>
<feature type="signal peptide" evidence="1">
    <location>
        <begin position="1"/>
        <end position="27"/>
    </location>
</feature>
<evidence type="ECO:0000313" key="3">
    <source>
        <dbReference type="Proteomes" id="UP001180737"/>
    </source>
</evidence>
<name>A0ABU2YY36_9ACTN</name>
<evidence type="ECO:0008006" key="4">
    <source>
        <dbReference type="Google" id="ProtNLM"/>
    </source>
</evidence>
<dbReference type="RefSeq" id="WP_033524581.1">
    <property type="nucleotide sequence ID" value="NZ_JAVRFJ010000012.1"/>
</dbReference>
<accession>A0ABU2YY36</accession>
<comment type="caution">
    <text evidence="2">The sequence shown here is derived from an EMBL/GenBank/DDBJ whole genome shotgun (WGS) entry which is preliminary data.</text>
</comment>
<proteinExistence type="predicted"/>